<evidence type="ECO:0000313" key="2">
    <source>
        <dbReference type="EMBL" id="CAB4134691.1"/>
    </source>
</evidence>
<accession>A0A6J5LKE8</accession>
<gene>
    <name evidence="2" type="ORF">UFOVP274_43</name>
</gene>
<feature type="compositionally biased region" description="Polar residues" evidence="1">
    <location>
        <begin position="164"/>
        <end position="181"/>
    </location>
</feature>
<feature type="region of interest" description="Disordered" evidence="1">
    <location>
        <begin position="515"/>
        <end position="545"/>
    </location>
</feature>
<sequence>MNLIQIQEAIKNVPIQNLMQYANGSNPDVPAYLATAELLRRRKLEESNQAGQAPQESLKDQLIKPMAQSVPQPTMSQPQANPAAQAPAQGVASLNTPGMFKQSSFAGGGIVAFAAPGPQTVGQAAEEQEESWWDKFKKELAPSGFKGRSGTVEDKYKYRGSASIPKTGTPPNVKTTPTISSVPAEAIGTETPFFSTETPAPAPVAAAPKKAASNGSASTNASTSATASSSAVSKAPEAGVPSVLNQEITPYKPMTFETPSLPPTLTAKEFRAKQLAEQNEFGVSQNPFADLERRYAAIEANRARDRAGESQAELRHLLSSFAQASPTAGLAGAGGAASEAHGKMVKENAALRHKEDLEMAQLQSAVAKEKDALRRGDLAAFHAAQKDRENAEFALAKLKVDQAQVNVAGQTAHAALQNASTNRADAAVRADVAYRKLPAEIQHLIDTGKAALKPNQIETLWGIARAGGFSPEKFVNSYIGQGKTGAYTFEEAFKLVEADPFFMGKPTEEKMAEAWKRVNGSNPSGNESPPAGAPKDARKAPDGKWYAKDAATGKYRVYE</sequence>
<proteinExistence type="predicted"/>
<organism evidence="2">
    <name type="scientific">uncultured Caudovirales phage</name>
    <dbReference type="NCBI Taxonomy" id="2100421"/>
    <lineage>
        <taxon>Viruses</taxon>
        <taxon>Duplodnaviria</taxon>
        <taxon>Heunggongvirae</taxon>
        <taxon>Uroviricota</taxon>
        <taxon>Caudoviricetes</taxon>
        <taxon>Peduoviridae</taxon>
        <taxon>Maltschvirus</taxon>
        <taxon>Maltschvirus maltsch</taxon>
    </lineage>
</organism>
<evidence type="ECO:0000256" key="1">
    <source>
        <dbReference type="SAM" id="MobiDB-lite"/>
    </source>
</evidence>
<dbReference type="EMBL" id="LR796296">
    <property type="protein sequence ID" value="CAB4134691.1"/>
    <property type="molecule type" value="Genomic_DNA"/>
</dbReference>
<feature type="compositionally biased region" description="Low complexity" evidence="1">
    <location>
        <begin position="77"/>
        <end position="89"/>
    </location>
</feature>
<feature type="region of interest" description="Disordered" evidence="1">
    <location>
        <begin position="161"/>
        <end position="246"/>
    </location>
</feature>
<protein>
    <submittedName>
        <fullName evidence="2">Uncharacterized protein</fullName>
    </submittedName>
</protein>
<reference evidence="2" key="1">
    <citation type="submission" date="2020-04" db="EMBL/GenBank/DDBJ databases">
        <authorList>
            <person name="Chiriac C."/>
            <person name="Salcher M."/>
            <person name="Ghai R."/>
            <person name="Kavagutti S V."/>
        </authorList>
    </citation>
    <scope>NUCLEOTIDE SEQUENCE</scope>
</reference>
<feature type="compositionally biased region" description="Low complexity" evidence="1">
    <location>
        <begin position="203"/>
        <end position="235"/>
    </location>
</feature>
<feature type="compositionally biased region" description="Basic and acidic residues" evidence="1">
    <location>
        <begin position="535"/>
        <end position="545"/>
    </location>
</feature>
<feature type="region of interest" description="Disordered" evidence="1">
    <location>
        <begin position="69"/>
        <end position="90"/>
    </location>
</feature>
<name>A0A6J5LKE8_9CAUD</name>